<dbReference type="Proteomes" id="UP001139011">
    <property type="component" value="Unassembled WGS sequence"/>
</dbReference>
<gene>
    <name evidence="1" type="ORF">LCY76_20470</name>
</gene>
<dbReference type="EMBL" id="JAIWJX010000002">
    <property type="protein sequence ID" value="MCK6258949.1"/>
    <property type="molecule type" value="Genomic_DNA"/>
</dbReference>
<keyword evidence="2" id="KW-1185">Reference proteome</keyword>
<comment type="caution">
    <text evidence="1">The sequence shown here is derived from an EMBL/GenBank/DDBJ whole genome shotgun (WGS) entry which is preliminary data.</text>
</comment>
<organism evidence="1 2">
    <name type="scientific">Fictibacillus marinisediminis</name>
    <dbReference type="NCBI Taxonomy" id="2878389"/>
    <lineage>
        <taxon>Bacteria</taxon>
        <taxon>Bacillati</taxon>
        <taxon>Bacillota</taxon>
        <taxon>Bacilli</taxon>
        <taxon>Bacillales</taxon>
        <taxon>Fictibacillaceae</taxon>
        <taxon>Fictibacillus</taxon>
    </lineage>
</organism>
<accession>A0A9X1XDT6</accession>
<name>A0A9X1XDT6_9BACL</name>
<dbReference type="AlphaFoldDB" id="A0A9X1XDT6"/>
<dbReference type="RefSeq" id="WP_248254176.1">
    <property type="nucleotide sequence ID" value="NZ_JAIWJX010000002.1"/>
</dbReference>
<protein>
    <submittedName>
        <fullName evidence="1">Uncharacterized protein</fullName>
    </submittedName>
</protein>
<reference evidence="1" key="1">
    <citation type="submission" date="2021-09" db="EMBL/GenBank/DDBJ databases">
        <title>Genome analysis of Fictibacillus sp. KIGAM418 isolated from marine sediment.</title>
        <authorList>
            <person name="Seo M.-J."/>
            <person name="Cho E.-S."/>
            <person name="Hwang C.Y."/>
        </authorList>
    </citation>
    <scope>NUCLEOTIDE SEQUENCE</scope>
    <source>
        <strain evidence="1">KIGAM418</strain>
    </source>
</reference>
<evidence type="ECO:0000313" key="2">
    <source>
        <dbReference type="Proteomes" id="UP001139011"/>
    </source>
</evidence>
<proteinExistence type="predicted"/>
<sequence length="149" mass="16768">MFNYRLREQFLFAASDETIACMFSALADKGGNITAFEQTRAAGNRTFLNTVRLVSGKAEGENSDDLRTLKKILKKLGVYYKQKTVIQFIFTPGVAGQISAVYNLLWCRMTINAVYIGEDNILYMDVSNIEKAQRILSNPNSKPCHKNAE</sequence>
<evidence type="ECO:0000313" key="1">
    <source>
        <dbReference type="EMBL" id="MCK6258949.1"/>
    </source>
</evidence>